<evidence type="ECO:0000313" key="3">
    <source>
        <dbReference type="Proteomes" id="UP000199120"/>
    </source>
</evidence>
<keyword evidence="3" id="KW-1185">Reference proteome</keyword>
<proteinExistence type="predicted"/>
<feature type="compositionally biased region" description="Basic residues" evidence="1">
    <location>
        <begin position="485"/>
        <end position="499"/>
    </location>
</feature>
<reference evidence="3" key="1">
    <citation type="submission" date="2016-10" db="EMBL/GenBank/DDBJ databases">
        <authorList>
            <person name="Varghese N."/>
            <person name="Submissions S."/>
        </authorList>
    </citation>
    <scope>NUCLEOTIDE SEQUENCE [LARGE SCALE GENOMIC DNA]</scope>
    <source>
        <strain evidence="3">LMG 26416</strain>
    </source>
</reference>
<feature type="region of interest" description="Disordered" evidence="1">
    <location>
        <begin position="470"/>
        <end position="531"/>
    </location>
</feature>
<accession>A0A1H7SGM3</accession>
<dbReference type="OrthoDB" id="470139at2"/>
<organism evidence="2 3">
    <name type="scientific">Paraburkholderia caballeronis</name>
    <dbReference type="NCBI Taxonomy" id="416943"/>
    <lineage>
        <taxon>Bacteria</taxon>
        <taxon>Pseudomonadati</taxon>
        <taxon>Pseudomonadota</taxon>
        <taxon>Betaproteobacteria</taxon>
        <taxon>Burkholderiales</taxon>
        <taxon>Burkholderiaceae</taxon>
        <taxon>Paraburkholderia</taxon>
    </lineage>
</organism>
<name>A0A1H7SGM3_9BURK</name>
<sequence length="531" mass="59493">MKNFQLPSAYFPIEEGELLPKYFSRTSANAEHDILTAAWYAPSGLERYIEPFKDLIGTFDDLIGRNTFLPLKLRTTTPEQTEMILKHTRDQYAGGILAPLGMNGPKGARFRVLPTMCPECAQTNIASCDTPFWNRANMVPGLLFCSVHERPLEVGCEECAVIQDHNKLVWPGQHCGCGLKPLDEVFGMSSAQQEHEMELHRVSKLLLDPEYMPGFTRDAIGEAVRRRSRELGLLDTAANGTEFAHHFFAEHPMRRLLERAGVVSSAGASSDHLAGKLVYLNPLQSSALLMSLFDDWSAVELKVEAINAGETECTPAHEEPPESKDFRPQSLATKRYVEQNRARLLKPEISKYIALRDSMPFLSHSELRIRVGSYGEHLLTKETLRSCGVELPAVSNNAEKNKAIDRLLSEHIASTAREQVRTIDRKQVTARRLLKGTVLARNSESRHLFPLTNAVLNEFTESRAEWCARVGPPLPKNAASETREHKKRHTTTPRIRKQPRVPNKTSAAPLVDFLLPSDGEQDAPETTLAFE</sequence>
<dbReference type="RefSeq" id="WP_143040639.1">
    <property type="nucleotide sequence ID" value="NZ_FNSR01000001.1"/>
</dbReference>
<dbReference type="EMBL" id="FOAJ01000012">
    <property type="protein sequence ID" value="SEL71633.1"/>
    <property type="molecule type" value="Genomic_DNA"/>
</dbReference>
<evidence type="ECO:0000256" key="1">
    <source>
        <dbReference type="SAM" id="MobiDB-lite"/>
    </source>
</evidence>
<evidence type="ECO:0000313" key="2">
    <source>
        <dbReference type="EMBL" id="SEL71633.1"/>
    </source>
</evidence>
<dbReference type="STRING" id="416943.SAMN05445871_0454"/>
<protein>
    <recommendedName>
        <fullName evidence="4">TniQ protein</fullName>
    </recommendedName>
</protein>
<dbReference type="Proteomes" id="UP000199120">
    <property type="component" value="Unassembled WGS sequence"/>
</dbReference>
<gene>
    <name evidence="2" type="ORF">SAMN05192542_11219</name>
</gene>
<dbReference type="AlphaFoldDB" id="A0A1H7SGM3"/>
<evidence type="ECO:0008006" key="4">
    <source>
        <dbReference type="Google" id="ProtNLM"/>
    </source>
</evidence>